<evidence type="ECO:0000256" key="3">
    <source>
        <dbReference type="SAM" id="MobiDB-lite"/>
    </source>
</evidence>
<dbReference type="PROSITE" id="PS51450">
    <property type="entry name" value="LRR"/>
    <property type="match status" value="5"/>
</dbReference>
<evidence type="ECO:0000313" key="6">
    <source>
        <dbReference type="Proteomes" id="UP000828390"/>
    </source>
</evidence>
<keyword evidence="2" id="KW-0677">Repeat</keyword>
<feature type="region of interest" description="Disordered" evidence="3">
    <location>
        <begin position="374"/>
        <end position="395"/>
    </location>
</feature>
<dbReference type="InterPro" id="IPR003591">
    <property type="entry name" value="Leu-rich_rpt_typical-subtyp"/>
</dbReference>
<dbReference type="EMBL" id="JAIWYP010000016">
    <property type="protein sequence ID" value="KAH3694518.1"/>
    <property type="molecule type" value="Genomic_DNA"/>
</dbReference>
<dbReference type="Proteomes" id="UP000828390">
    <property type="component" value="Unassembled WGS sequence"/>
</dbReference>
<comment type="caution">
    <text evidence="5">The sequence shown here is derived from an EMBL/GenBank/DDBJ whole genome shotgun (WGS) entry which is preliminary data.</text>
</comment>
<dbReference type="Pfam" id="PF00560">
    <property type="entry name" value="LRR_1"/>
    <property type="match status" value="1"/>
</dbReference>
<dbReference type="GO" id="GO:0005737">
    <property type="term" value="C:cytoplasm"/>
    <property type="evidence" value="ECO:0007669"/>
    <property type="project" value="TreeGrafter"/>
</dbReference>
<evidence type="ECO:0000256" key="1">
    <source>
        <dbReference type="ARBA" id="ARBA00022614"/>
    </source>
</evidence>
<dbReference type="PANTHER" id="PTHR48051">
    <property type="match status" value="1"/>
</dbReference>
<name>A0A9D3Y622_DREPO</name>
<dbReference type="OrthoDB" id="660555at2759"/>
<dbReference type="FunFam" id="3.80.10.10:FF:000116">
    <property type="entry name" value="Leucine-rich repeat-containing protein 40"/>
    <property type="match status" value="1"/>
</dbReference>
<dbReference type="InterPro" id="IPR001611">
    <property type="entry name" value="Leu-rich_rpt"/>
</dbReference>
<dbReference type="FunFam" id="3.80.10.10:FF:000193">
    <property type="entry name" value="Leucine-rich repeat-containing protein 40"/>
    <property type="match status" value="1"/>
</dbReference>
<evidence type="ECO:0000256" key="2">
    <source>
        <dbReference type="ARBA" id="ARBA00022737"/>
    </source>
</evidence>
<proteinExistence type="predicted"/>
<dbReference type="FunFam" id="3.80.10.10:FF:001164">
    <property type="entry name" value="GH01279p"/>
    <property type="match status" value="1"/>
</dbReference>
<dbReference type="AlphaFoldDB" id="A0A9D3Y622"/>
<dbReference type="InterPro" id="IPR032675">
    <property type="entry name" value="LRR_dom_sf"/>
</dbReference>
<dbReference type="InterPro" id="IPR055414">
    <property type="entry name" value="LRR_R13L4/SHOC2-like"/>
</dbReference>
<feature type="compositionally biased region" description="Low complexity" evidence="3">
    <location>
        <begin position="379"/>
        <end position="389"/>
    </location>
</feature>
<dbReference type="SMART" id="SM00369">
    <property type="entry name" value="LRR_TYP"/>
    <property type="match status" value="13"/>
</dbReference>
<reference evidence="5" key="2">
    <citation type="submission" date="2020-11" db="EMBL/GenBank/DDBJ databases">
        <authorList>
            <person name="McCartney M.A."/>
            <person name="Auch B."/>
            <person name="Kono T."/>
            <person name="Mallez S."/>
            <person name="Becker A."/>
            <person name="Gohl D.M."/>
            <person name="Silverstein K.A.T."/>
            <person name="Koren S."/>
            <person name="Bechman K.B."/>
            <person name="Herman A."/>
            <person name="Abrahante J.E."/>
            <person name="Garbe J."/>
        </authorList>
    </citation>
    <scope>NUCLEOTIDE SEQUENCE</scope>
    <source>
        <strain evidence="5">Duluth1</strain>
        <tissue evidence="5">Whole animal</tissue>
    </source>
</reference>
<evidence type="ECO:0000313" key="5">
    <source>
        <dbReference type="EMBL" id="KAH3694518.1"/>
    </source>
</evidence>
<feature type="region of interest" description="Disordered" evidence="3">
    <location>
        <begin position="1"/>
        <end position="20"/>
    </location>
</feature>
<accession>A0A9D3Y622</accession>
<dbReference type="Gene3D" id="3.80.10.10">
    <property type="entry name" value="Ribonuclease Inhibitor"/>
    <property type="match status" value="4"/>
</dbReference>
<dbReference type="SUPFAM" id="SSF52058">
    <property type="entry name" value="L domain-like"/>
    <property type="match status" value="2"/>
</dbReference>
<feature type="domain" description="Disease resistance R13L4/SHOC-2-like LRR" evidence="4">
    <location>
        <begin position="146"/>
        <end position="249"/>
    </location>
</feature>
<dbReference type="SMART" id="SM00364">
    <property type="entry name" value="LRR_BAC"/>
    <property type="match status" value="14"/>
</dbReference>
<dbReference type="Pfam" id="PF13855">
    <property type="entry name" value="LRR_8"/>
    <property type="match status" value="2"/>
</dbReference>
<keyword evidence="1" id="KW-0433">Leucine-rich repeat</keyword>
<sequence>MAARGRRPIQPKAGFGVKQEASDGVHASILKQARKSGQLNISGRSLTSVPDTVWRINIDTPEEGKTVSMDDPDDRWWEQTDLTKLILASNWLTELSEDISNLPALTVLDVHDNRLEKIPQALGTLQNLQRLDVSRNKLTEIPICVAKIQSLKSLHVEHNQLTSIPEDIGTLMFLEELEVSNNQLTALPASIGYLSKIVKLNVSNNKLRSIPAQLGSMNALKQFDATHNELTELPTEFGSIQSLEQLYLRHNRLLHLPVLKNCVNLKELHLGNNQISEITAAHVAHLPAISILDLRDNKLSALPEEMGNLESLERLDVTNNDLTGLPFRLGAITSLKSIVVDGNPMKSIRRDIVMRGTQEVKKYLRSRIEEPVTISNGTSNGVQSSKGQSGVIGGSGEGVNAHDVKQFKLLDYSNKQCKLIPEDVLKVAAQGEVTSVNLSKNCFTELPEGIMLVSDHLKELNLGFNRLPKLHPDIGLYFRLTFLDLRNNLLTDLPSDMSSLKELREIILSFNRFTKLPSVVYLLPKLEILFANDNKLGSIEADGIHRLSCLATLDLQNNSIGQVPPELGNCTHIKSLQLSGNLFRIPSPAILAKGTNAILEHLRSRIAA</sequence>
<organism evidence="5 6">
    <name type="scientific">Dreissena polymorpha</name>
    <name type="common">Zebra mussel</name>
    <name type="synonym">Mytilus polymorpha</name>
    <dbReference type="NCBI Taxonomy" id="45954"/>
    <lineage>
        <taxon>Eukaryota</taxon>
        <taxon>Metazoa</taxon>
        <taxon>Spiralia</taxon>
        <taxon>Lophotrochozoa</taxon>
        <taxon>Mollusca</taxon>
        <taxon>Bivalvia</taxon>
        <taxon>Autobranchia</taxon>
        <taxon>Heteroconchia</taxon>
        <taxon>Euheterodonta</taxon>
        <taxon>Imparidentia</taxon>
        <taxon>Neoheterodontei</taxon>
        <taxon>Myida</taxon>
        <taxon>Dreissenoidea</taxon>
        <taxon>Dreissenidae</taxon>
        <taxon>Dreissena</taxon>
    </lineage>
</organism>
<dbReference type="PANTHER" id="PTHR48051:SF1">
    <property type="entry name" value="RAS SUPPRESSOR PROTEIN 1"/>
    <property type="match status" value="1"/>
</dbReference>
<dbReference type="InterPro" id="IPR050216">
    <property type="entry name" value="LRR_domain-containing"/>
</dbReference>
<evidence type="ECO:0000259" key="4">
    <source>
        <dbReference type="Pfam" id="PF23598"/>
    </source>
</evidence>
<gene>
    <name evidence="5" type="ORF">DPMN_081958</name>
</gene>
<dbReference type="Pfam" id="PF23598">
    <property type="entry name" value="LRR_14"/>
    <property type="match status" value="1"/>
</dbReference>
<reference evidence="5" key="1">
    <citation type="journal article" date="2019" name="bioRxiv">
        <title>The Genome of the Zebra Mussel, Dreissena polymorpha: A Resource for Invasive Species Research.</title>
        <authorList>
            <person name="McCartney M.A."/>
            <person name="Auch B."/>
            <person name="Kono T."/>
            <person name="Mallez S."/>
            <person name="Zhang Y."/>
            <person name="Obille A."/>
            <person name="Becker A."/>
            <person name="Abrahante J.E."/>
            <person name="Garbe J."/>
            <person name="Badalamenti J.P."/>
            <person name="Herman A."/>
            <person name="Mangelson H."/>
            <person name="Liachko I."/>
            <person name="Sullivan S."/>
            <person name="Sone E.D."/>
            <person name="Koren S."/>
            <person name="Silverstein K.A.T."/>
            <person name="Beckman K.B."/>
            <person name="Gohl D.M."/>
        </authorList>
    </citation>
    <scope>NUCLEOTIDE SEQUENCE</scope>
    <source>
        <strain evidence="5">Duluth1</strain>
        <tissue evidence="5">Whole animal</tissue>
    </source>
</reference>
<keyword evidence="6" id="KW-1185">Reference proteome</keyword>
<protein>
    <recommendedName>
        <fullName evidence="4">Disease resistance R13L4/SHOC-2-like LRR domain-containing protein</fullName>
    </recommendedName>
</protein>